<proteinExistence type="predicted"/>
<dbReference type="Proteomes" id="UP000236291">
    <property type="component" value="Unassembled WGS sequence"/>
</dbReference>
<comment type="caution">
    <text evidence="2">The sequence shown here is derived from an EMBL/GenBank/DDBJ whole genome shotgun (WGS) entry which is preliminary data.</text>
</comment>
<dbReference type="AlphaFoldDB" id="A0A2K3JVR3"/>
<dbReference type="Pfam" id="PF00149">
    <property type="entry name" value="Metallophos"/>
    <property type="match status" value="1"/>
</dbReference>
<name>A0A2K3JVR3_TRIPR</name>
<organism evidence="2 3">
    <name type="scientific">Trifolium pratense</name>
    <name type="common">Red clover</name>
    <dbReference type="NCBI Taxonomy" id="57577"/>
    <lineage>
        <taxon>Eukaryota</taxon>
        <taxon>Viridiplantae</taxon>
        <taxon>Streptophyta</taxon>
        <taxon>Embryophyta</taxon>
        <taxon>Tracheophyta</taxon>
        <taxon>Spermatophyta</taxon>
        <taxon>Magnoliopsida</taxon>
        <taxon>eudicotyledons</taxon>
        <taxon>Gunneridae</taxon>
        <taxon>Pentapetalae</taxon>
        <taxon>rosids</taxon>
        <taxon>fabids</taxon>
        <taxon>Fabales</taxon>
        <taxon>Fabaceae</taxon>
        <taxon>Papilionoideae</taxon>
        <taxon>50 kb inversion clade</taxon>
        <taxon>NPAAA clade</taxon>
        <taxon>Hologalegina</taxon>
        <taxon>IRL clade</taxon>
        <taxon>Trifolieae</taxon>
        <taxon>Trifolium</taxon>
    </lineage>
</organism>
<evidence type="ECO:0000313" key="3">
    <source>
        <dbReference type="Proteomes" id="UP000236291"/>
    </source>
</evidence>
<dbReference type="InterPro" id="IPR004843">
    <property type="entry name" value="Calcineurin-like_PHP"/>
</dbReference>
<protein>
    <submittedName>
        <fullName evidence="2">Lariat debranching enzyme-like protein</fullName>
    </submittedName>
</protein>
<feature type="domain" description="Calcineurin-like phosphoesterase" evidence="1">
    <location>
        <begin position="1"/>
        <end position="89"/>
    </location>
</feature>
<dbReference type="PANTHER" id="PTHR12849">
    <property type="entry name" value="RNA LARIAT DEBRANCHING ENZYME"/>
    <property type="match status" value="1"/>
</dbReference>
<accession>A0A2K3JVR3</accession>
<sequence length="104" mass="12062">MKIAVEGCMHGDLETVYKTLQHLEKTQNTKIDLLLCCGDFQAVRNQNDLNSLAVPSKYLEMKTFWKYYSGLLVAPYPTIFIGGNHEASNYLWELTRINTLSEWW</sequence>
<dbReference type="GO" id="GO:0008419">
    <property type="term" value="F:RNA lariat debranching enzyme activity"/>
    <property type="evidence" value="ECO:0007669"/>
    <property type="project" value="TreeGrafter"/>
</dbReference>
<dbReference type="InterPro" id="IPR029052">
    <property type="entry name" value="Metallo-depent_PP-like"/>
</dbReference>
<evidence type="ECO:0000313" key="2">
    <source>
        <dbReference type="EMBL" id="PNX58100.1"/>
    </source>
</evidence>
<evidence type="ECO:0000259" key="1">
    <source>
        <dbReference type="Pfam" id="PF00149"/>
    </source>
</evidence>
<dbReference type="Gene3D" id="3.60.21.10">
    <property type="match status" value="1"/>
</dbReference>
<dbReference type="ExpressionAtlas" id="A0A2K3JVR3">
    <property type="expression patterns" value="baseline"/>
</dbReference>
<dbReference type="STRING" id="57577.A0A2K3JVR3"/>
<reference evidence="2 3" key="1">
    <citation type="journal article" date="2014" name="Am. J. Bot.">
        <title>Genome assembly and annotation for red clover (Trifolium pratense; Fabaceae).</title>
        <authorList>
            <person name="Istvanek J."/>
            <person name="Jaros M."/>
            <person name="Krenek A."/>
            <person name="Repkova J."/>
        </authorList>
    </citation>
    <scope>NUCLEOTIDE SEQUENCE [LARGE SCALE GENOMIC DNA]</scope>
    <source>
        <strain evidence="3">cv. Tatra</strain>
        <tissue evidence="2">Young leaves</tissue>
    </source>
</reference>
<dbReference type="SUPFAM" id="SSF56300">
    <property type="entry name" value="Metallo-dependent phosphatases"/>
    <property type="match status" value="1"/>
</dbReference>
<dbReference type="GO" id="GO:0005634">
    <property type="term" value="C:nucleus"/>
    <property type="evidence" value="ECO:0007669"/>
    <property type="project" value="TreeGrafter"/>
</dbReference>
<dbReference type="PANTHER" id="PTHR12849:SF0">
    <property type="entry name" value="LARIAT DEBRANCHING ENZYME"/>
    <property type="match status" value="1"/>
</dbReference>
<reference evidence="2 3" key="2">
    <citation type="journal article" date="2017" name="Front. Plant Sci.">
        <title>Gene Classification and Mining of Molecular Markers Useful in Red Clover (Trifolium pratense) Breeding.</title>
        <authorList>
            <person name="Istvanek J."/>
            <person name="Dluhosova J."/>
            <person name="Dluhos P."/>
            <person name="Patkova L."/>
            <person name="Nedelnik J."/>
            <person name="Repkova J."/>
        </authorList>
    </citation>
    <scope>NUCLEOTIDE SEQUENCE [LARGE SCALE GENOMIC DNA]</scope>
    <source>
        <strain evidence="3">cv. Tatra</strain>
        <tissue evidence="2">Young leaves</tissue>
    </source>
</reference>
<dbReference type="GO" id="GO:0000398">
    <property type="term" value="P:mRNA splicing, via spliceosome"/>
    <property type="evidence" value="ECO:0007669"/>
    <property type="project" value="TreeGrafter"/>
</dbReference>
<gene>
    <name evidence="2" type="ORF">L195_g059023</name>
</gene>
<dbReference type="EMBL" id="ASHM01126225">
    <property type="protein sequence ID" value="PNX58100.1"/>
    <property type="molecule type" value="Genomic_DNA"/>
</dbReference>